<dbReference type="PANTHER" id="PTHR47800:SF5">
    <property type="entry name" value="FER-1-LIKE PROTEIN 6"/>
    <property type="match status" value="1"/>
</dbReference>
<evidence type="ECO:0000259" key="2">
    <source>
        <dbReference type="PROSITE" id="PS50004"/>
    </source>
</evidence>
<evidence type="ECO:0000256" key="1">
    <source>
        <dbReference type="SAM" id="MobiDB-lite"/>
    </source>
</evidence>
<feature type="region of interest" description="Disordered" evidence="1">
    <location>
        <begin position="1"/>
        <end position="52"/>
    </location>
</feature>
<dbReference type="SMART" id="SM00239">
    <property type="entry name" value="C2"/>
    <property type="match status" value="1"/>
</dbReference>
<protein>
    <recommendedName>
        <fullName evidence="2">C2 domain-containing protein</fullName>
    </recommendedName>
</protein>
<reference evidence="3 4" key="1">
    <citation type="submission" date="2009-08" db="EMBL/GenBank/DDBJ databases">
        <title>The Genome Sequence of Spizellomyces punctatus strain DAOM BR117.</title>
        <authorList>
            <consortium name="The Broad Institute Genome Sequencing Platform"/>
            <person name="Russ C."/>
            <person name="Cuomo C."/>
            <person name="Shea T."/>
            <person name="Young S.K."/>
            <person name="Zeng Q."/>
            <person name="Koehrsen M."/>
            <person name="Haas B."/>
            <person name="Borodovsky M."/>
            <person name="Guigo R."/>
            <person name="Alvarado L."/>
            <person name="Berlin A."/>
            <person name="Bochicchio J."/>
            <person name="Borenstein D."/>
            <person name="Chapman S."/>
            <person name="Chen Z."/>
            <person name="Engels R."/>
            <person name="Freedman E."/>
            <person name="Gellesch M."/>
            <person name="Goldberg J."/>
            <person name="Griggs A."/>
            <person name="Gujja S."/>
            <person name="Heiman D."/>
            <person name="Hepburn T."/>
            <person name="Howarth C."/>
            <person name="Jen D."/>
            <person name="Larson L."/>
            <person name="Lewis B."/>
            <person name="Mehta T."/>
            <person name="Park D."/>
            <person name="Pearson M."/>
            <person name="Roberts A."/>
            <person name="Saif S."/>
            <person name="Shenoy N."/>
            <person name="Sisk P."/>
            <person name="Stolte C."/>
            <person name="Sykes S."/>
            <person name="Thomson T."/>
            <person name="Walk T."/>
            <person name="White J."/>
            <person name="Yandava C."/>
            <person name="Burger G."/>
            <person name="Gray M.W."/>
            <person name="Holland P.W.H."/>
            <person name="King N."/>
            <person name="Lang F.B.F."/>
            <person name="Roger A.J."/>
            <person name="Ruiz-Trillo I."/>
            <person name="Lander E."/>
            <person name="Nusbaum C."/>
        </authorList>
    </citation>
    <scope>NUCLEOTIDE SEQUENCE [LARGE SCALE GENOMIC DNA]</scope>
    <source>
        <strain evidence="3 4">DAOM BR117</strain>
    </source>
</reference>
<dbReference type="CDD" id="cd00030">
    <property type="entry name" value="C2"/>
    <property type="match status" value="1"/>
</dbReference>
<dbReference type="Gene3D" id="2.60.40.150">
    <property type="entry name" value="C2 domain"/>
    <property type="match status" value="1"/>
</dbReference>
<dbReference type="RefSeq" id="XP_016609099.1">
    <property type="nucleotide sequence ID" value="XM_016752399.1"/>
</dbReference>
<gene>
    <name evidence="3" type="ORF">SPPG_04152</name>
</gene>
<dbReference type="STRING" id="645134.A0A0L0HJL6"/>
<accession>A0A0L0HJL6</accession>
<dbReference type="GO" id="GO:0010628">
    <property type="term" value="P:positive regulation of gene expression"/>
    <property type="evidence" value="ECO:0007669"/>
    <property type="project" value="TreeGrafter"/>
</dbReference>
<dbReference type="OrthoDB" id="73919at2759"/>
<dbReference type="SUPFAM" id="SSF49562">
    <property type="entry name" value="C2 domain (Calcium/lipid-binding domain, CaLB)"/>
    <property type="match status" value="1"/>
</dbReference>
<dbReference type="Proteomes" id="UP000053201">
    <property type="component" value="Unassembled WGS sequence"/>
</dbReference>
<organism evidence="3 4">
    <name type="scientific">Spizellomyces punctatus (strain DAOM BR117)</name>
    <dbReference type="NCBI Taxonomy" id="645134"/>
    <lineage>
        <taxon>Eukaryota</taxon>
        <taxon>Fungi</taxon>
        <taxon>Fungi incertae sedis</taxon>
        <taxon>Chytridiomycota</taxon>
        <taxon>Chytridiomycota incertae sedis</taxon>
        <taxon>Chytridiomycetes</taxon>
        <taxon>Spizellomycetales</taxon>
        <taxon>Spizellomycetaceae</taxon>
        <taxon>Spizellomyces</taxon>
    </lineage>
</organism>
<feature type="domain" description="C2" evidence="2">
    <location>
        <begin position="40"/>
        <end position="154"/>
    </location>
</feature>
<dbReference type="PROSITE" id="PS50004">
    <property type="entry name" value="C2"/>
    <property type="match status" value="1"/>
</dbReference>
<dbReference type="eggNOG" id="ENOG502S261">
    <property type="taxonomic scope" value="Eukaryota"/>
</dbReference>
<name>A0A0L0HJL6_SPIPD</name>
<dbReference type="AlphaFoldDB" id="A0A0L0HJL6"/>
<dbReference type="GeneID" id="27687619"/>
<dbReference type="PANTHER" id="PTHR47800">
    <property type="entry name" value="C2 DOMAIN-CONTAINING PROTEIN"/>
    <property type="match status" value="1"/>
</dbReference>
<sequence>MNIFPRTSSLPSDDLPPALPPRPPAYAPTDTSGPAESTTTPPHPTQGTPYSDGVDVAVTFIGARDLPKMDIIGTADPYFRATIDNCISYCSTCISNTLTPTWNETWKVNNVPSNAILYISVWDKDLHVPNDEIVGKCQTPLEPTTHTLPLTLSTRHRGTITLSITTTPASPVPPYTFAGPVRHTIHYSPLLGALTRQNDTRPYATWKIHLTNIETYFSSTQKQHWNTAYKAAQTIFSSPMSFGVKSGIQAAHRMLYARTGGNGGGILQNGYDFMGLLFWNAGAVQPAIPHPAIPKPCMYTYIIDDETLRFSETGAAFLVDFASKHALHSNCSEYVRFAGEFHVRPLGGWDLTVEPSALGKDWQVVMDNNSGTYAPGKELLPALERLMKCNFGGLDVVVVDRQDGGLVESRNKMAAYASKYFNT</sequence>
<dbReference type="InterPro" id="IPR035892">
    <property type="entry name" value="C2_domain_sf"/>
</dbReference>
<dbReference type="InterPro" id="IPR000008">
    <property type="entry name" value="C2_dom"/>
</dbReference>
<feature type="compositionally biased region" description="Pro residues" evidence="1">
    <location>
        <begin position="17"/>
        <end position="26"/>
    </location>
</feature>
<evidence type="ECO:0000313" key="3">
    <source>
        <dbReference type="EMBL" id="KND01060.1"/>
    </source>
</evidence>
<dbReference type="Pfam" id="PF00168">
    <property type="entry name" value="C2"/>
    <property type="match status" value="1"/>
</dbReference>
<keyword evidence="4" id="KW-1185">Reference proteome</keyword>
<dbReference type="OMA" id="WNRNYKA"/>
<evidence type="ECO:0000313" key="4">
    <source>
        <dbReference type="Proteomes" id="UP000053201"/>
    </source>
</evidence>
<feature type="compositionally biased region" description="Low complexity" evidence="1">
    <location>
        <begin position="1"/>
        <end position="16"/>
    </location>
</feature>
<dbReference type="InParanoid" id="A0A0L0HJL6"/>
<proteinExistence type="predicted"/>
<dbReference type="EMBL" id="KQ257455">
    <property type="protein sequence ID" value="KND01060.1"/>
    <property type="molecule type" value="Genomic_DNA"/>
</dbReference>
<dbReference type="VEuPathDB" id="FungiDB:SPPG_04152"/>